<dbReference type="InParanoid" id="A0A0C3H6B4"/>
<gene>
    <name evidence="2" type="ORF">OIDMADRAFT_56024</name>
</gene>
<evidence type="ECO:0000313" key="3">
    <source>
        <dbReference type="Proteomes" id="UP000054321"/>
    </source>
</evidence>
<evidence type="ECO:0000313" key="2">
    <source>
        <dbReference type="EMBL" id="KIM98844.1"/>
    </source>
</evidence>
<accession>A0A0C3H6B4</accession>
<feature type="region of interest" description="Disordered" evidence="1">
    <location>
        <begin position="29"/>
        <end position="64"/>
    </location>
</feature>
<protein>
    <recommendedName>
        <fullName evidence="4">SWIM-type domain-containing protein</fullName>
    </recommendedName>
</protein>
<organism evidence="2 3">
    <name type="scientific">Oidiodendron maius (strain Zn)</name>
    <dbReference type="NCBI Taxonomy" id="913774"/>
    <lineage>
        <taxon>Eukaryota</taxon>
        <taxon>Fungi</taxon>
        <taxon>Dikarya</taxon>
        <taxon>Ascomycota</taxon>
        <taxon>Pezizomycotina</taxon>
        <taxon>Leotiomycetes</taxon>
        <taxon>Leotiomycetes incertae sedis</taxon>
        <taxon>Myxotrichaceae</taxon>
        <taxon>Oidiodendron</taxon>
    </lineage>
</organism>
<evidence type="ECO:0008006" key="4">
    <source>
        <dbReference type="Google" id="ProtNLM"/>
    </source>
</evidence>
<dbReference type="HOGENOM" id="CLU_045150_0_0_1"/>
<evidence type="ECO:0000256" key="1">
    <source>
        <dbReference type="SAM" id="MobiDB-lite"/>
    </source>
</evidence>
<dbReference type="OrthoDB" id="74545at2759"/>
<dbReference type="EMBL" id="KN832879">
    <property type="protein sequence ID" value="KIM98844.1"/>
    <property type="molecule type" value="Genomic_DNA"/>
</dbReference>
<dbReference type="Proteomes" id="UP000054321">
    <property type="component" value="Unassembled WGS sequence"/>
</dbReference>
<reference evidence="2 3" key="1">
    <citation type="submission" date="2014-04" db="EMBL/GenBank/DDBJ databases">
        <authorList>
            <consortium name="DOE Joint Genome Institute"/>
            <person name="Kuo A."/>
            <person name="Martino E."/>
            <person name="Perotto S."/>
            <person name="Kohler A."/>
            <person name="Nagy L.G."/>
            <person name="Floudas D."/>
            <person name="Copeland A."/>
            <person name="Barry K.W."/>
            <person name="Cichocki N."/>
            <person name="Veneault-Fourrey C."/>
            <person name="LaButti K."/>
            <person name="Lindquist E.A."/>
            <person name="Lipzen A."/>
            <person name="Lundell T."/>
            <person name="Morin E."/>
            <person name="Murat C."/>
            <person name="Sun H."/>
            <person name="Tunlid A."/>
            <person name="Henrissat B."/>
            <person name="Grigoriev I.V."/>
            <person name="Hibbett D.S."/>
            <person name="Martin F."/>
            <person name="Nordberg H.P."/>
            <person name="Cantor M.N."/>
            <person name="Hua S.X."/>
        </authorList>
    </citation>
    <scope>NUCLEOTIDE SEQUENCE [LARGE SCALE GENOMIC DNA]</scope>
    <source>
        <strain evidence="2 3">Zn</strain>
    </source>
</reference>
<proteinExistence type="predicted"/>
<keyword evidence="3" id="KW-1185">Reference proteome</keyword>
<name>A0A0C3H6B4_OIDMZ</name>
<dbReference type="STRING" id="913774.A0A0C3H6B4"/>
<reference evidence="3" key="2">
    <citation type="submission" date="2015-01" db="EMBL/GenBank/DDBJ databases">
        <title>Evolutionary Origins and Diversification of the Mycorrhizal Mutualists.</title>
        <authorList>
            <consortium name="DOE Joint Genome Institute"/>
            <consortium name="Mycorrhizal Genomics Consortium"/>
            <person name="Kohler A."/>
            <person name="Kuo A."/>
            <person name="Nagy L.G."/>
            <person name="Floudas D."/>
            <person name="Copeland A."/>
            <person name="Barry K.W."/>
            <person name="Cichocki N."/>
            <person name="Veneault-Fourrey C."/>
            <person name="LaButti K."/>
            <person name="Lindquist E.A."/>
            <person name="Lipzen A."/>
            <person name="Lundell T."/>
            <person name="Morin E."/>
            <person name="Murat C."/>
            <person name="Riley R."/>
            <person name="Ohm R."/>
            <person name="Sun H."/>
            <person name="Tunlid A."/>
            <person name="Henrissat B."/>
            <person name="Grigoriev I.V."/>
            <person name="Hibbett D.S."/>
            <person name="Martin F."/>
        </authorList>
    </citation>
    <scope>NUCLEOTIDE SEQUENCE [LARGE SCALE GENOMIC DNA]</scope>
    <source>
        <strain evidence="3">Zn</strain>
    </source>
</reference>
<dbReference type="AlphaFoldDB" id="A0A0C3H6B4"/>
<sequence>MSLLNPNQQPHLYQPLPTPRALLTSLLKSLSTSSPQPTSTTDASPNSKSKSTTTSLPTPSNPLKTLSASQKALLATLHVLFPPPTLLQALDLLDRGLVMRVRISSSSQQQGVVDSSISLSEVGAAVAKDEEQEISRGQGMPHARGDIFYRVRSAQFQARSKYHAPAAGHADLPSGGLVYTVRLKAWNCDCAAFAFAAFPPVYPPLESEDYEQNEAWEGGDVGGLSFNGREGGEDEIPVCKHLLACLLAERCEGVLGTYVREWRAGREEGAGIAGS</sequence>